<dbReference type="EMBL" id="KV429261">
    <property type="protein sequence ID" value="KZT63103.1"/>
    <property type="molecule type" value="Genomic_DNA"/>
</dbReference>
<feature type="transmembrane region" description="Helical" evidence="7">
    <location>
        <begin position="375"/>
        <end position="395"/>
    </location>
</feature>
<feature type="transmembrane region" description="Helical" evidence="7">
    <location>
        <begin position="163"/>
        <end position="184"/>
    </location>
</feature>
<dbReference type="Proteomes" id="UP000076727">
    <property type="component" value="Unassembled WGS sequence"/>
</dbReference>
<keyword evidence="5 7" id="KW-0472">Membrane</keyword>
<evidence type="ECO:0000313" key="8">
    <source>
        <dbReference type="EMBL" id="KZT63103.1"/>
    </source>
</evidence>
<keyword evidence="2" id="KW-0813">Transport</keyword>
<feature type="compositionally biased region" description="Basic and acidic residues" evidence="6">
    <location>
        <begin position="19"/>
        <end position="32"/>
    </location>
</feature>
<dbReference type="SUPFAM" id="SSF103473">
    <property type="entry name" value="MFS general substrate transporter"/>
    <property type="match status" value="1"/>
</dbReference>
<dbReference type="GO" id="GO:0016020">
    <property type="term" value="C:membrane"/>
    <property type="evidence" value="ECO:0007669"/>
    <property type="project" value="UniProtKB-SubCell"/>
</dbReference>
<evidence type="ECO:0000256" key="7">
    <source>
        <dbReference type="SAM" id="Phobius"/>
    </source>
</evidence>
<dbReference type="InterPro" id="IPR011701">
    <property type="entry name" value="MFS"/>
</dbReference>
<dbReference type="STRING" id="1314783.A0A165KGH5"/>
<organism evidence="8 9">
    <name type="scientific">Daedalea quercina L-15889</name>
    <dbReference type="NCBI Taxonomy" id="1314783"/>
    <lineage>
        <taxon>Eukaryota</taxon>
        <taxon>Fungi</taxon>
        <taxon>Dikarya</taxon>
        <taxon>Basidiomycota</taxon>
        <taxon>Agaricomycotina</taxon>
        <taxon>Agaricomycetes</taxon>
        <taxon>Polyporales</taxon>
        <taxon>Fomitopsis</taxon>
    </lineage>
</organism>
<dbReference type="OrthoDB" id="2985014at2759"/>
<feature type="transmembrane region" description="Helical" evidence="7">
    <location>
        <begin position="443"/>
        <end position="460"/>
    </location>
</feature>
<name>A0A165KGH5_9APHY</name>
<comment type="subcellular location">
    <subcellularLocation>
        <location evidence="1">Membrane</location>
        <topology evidence="1">Multi-pass membrane protein</topology>
    </subcellularLocation>
</comment>
<evidence type="ECO:0000256" key="1">
    <source>
        <dbReference type="ARBA" id="ARBA00004141"/>
    </source>
</evidence>
<dbReference type="AlphaFoldDB" id="A0A165KGH5"/>
<protein>
    <submittedName>
        <fullName evidence="8">MFS general substrate transporter</fullName>
    </submittedName>
</protein>
<feature type="transmembrane region" description="Helical" evidence="7">
    <location>
        <begin position="102"/>
        <end position="123"/>
    </location>
</feature>
<feature type="transmembrane region" description="Helical" evidence="7">
    <location>
        <begin position="345"/>
        <end position="363"/>
    </location>
</feature>
<reference evidence="8 9" key="1">
    <citation type="journal article" date="2016" name="Mol. Biol. Evol.">
        <title>Comparative Genomics of Early-Diverging Mushroom-Forming Fungi Provides Insights into the Origins of Lignocellulose Decay Capabilities.</title>
        <authorList>
            <person name="Nagy L.G."/>
            <person name="Riley R."/>
            <person name="Tritt A."/>
            <person name="Adam C."/>
            <person name="Daum C."/>
            <person name="Floudas D."/>
            <person name="Sun H."/>
            <person name="Yadav J.S."/>
            <person name="Pangilinan J."/>
            <person name="Larsson K.H."/>
            <person name="Matsuura K."/>
            <person name="Barry K."/>
            <person name="Labutti K."/>
            <person name="Kuo R."/>
            <person name="Ohm R.A."/>
            <person name="Bhattacharya S.S."/>
            <person name="Shirouzu T."/>
            <person name="Yoshinaga Y."/>
            <person name="Martin F.M."/>
            <person name="Grigoriev I.V."/>
            <person name="Hibbett D.S."/>
        </authorList>
    </citation>
    <scope>NUCLEOTIDE SEQUENCE [LARGE SCALE GENOMIC DNA]</scope>
    <source>
        <strain evidence="8 9">L-15889</strain>
    </source>
</reference>
<proteinExistence type="predicted"/>
<feature type="transmembrane region" description="Helical" evidence="7">
    <location>
        <begin position="315"/>
        <end position="338"/>
    </location>
</feature>
<keyword evidence="3 7" id="KW-0812">Transmembrane</keyword>
<evidence type="ECO:0000256" key="5">
    <source>
        <dbReference type="ARBA" id="ARBA00023136"/>
    </source>
</evidence>
<evidence type="ECO:0000256" key="3">
    <source>
        <dbReference type="ARBA" id="ARBA00022692"/>
    </source>
</evidence>
<feature type="transmembrane region" description="Helical" evidence="7">
    <location>
        <begin position="288"/>
        <end position="309"/>
    </location>
</feature>
<feature type="transmembrane region" description="Helical" evidence="7">
    <location>
        <begin position="196"/>
        <end position="218"/>
    </location>
</feature>
<evidence type="ECO:0000313" key="9">
    <source>
        <dbReference type="Proteomes" id="UP000076727"/>
    </source>
</evidence>
<dbReference type="Gene3D" id="1.20.1250.20">
    <property type="entry name" value="MFS general substrate transporter like domains"/>
    <property type="match status" value="1"/>
</dbReference>
<dbReference type="PANTHER" id="PTHR43791">
    <property type="entry name" value="PERMEASE-RELATED"/>
    <property type="match status" value="1"/>
</dbReference>
<evidence type="ECO:0000256" key="4">
    <source>
        <dbReference type="ARBA" id="ARBA00022989"/>
    </source>
</evidence>
<evidence type="ECO:0000256" key="2">
    <source>
        <dbReference type="ARBA" id="ARBA00022448"/>
    </source>
</evidence>
<accession>A0A165KGH5</accession>
<dbReference type="InterPro" id="IPR036259">
    <property type="entry name" value="MFS_trans_sf"/>
</dbReference>
<keyword evidence="4 7" id="KW-1133">Transmembrane helix</keyword>
<evidence type="ECO:0000256" key="6">
    <source>
        <dbReference type="SAM" id="MobiDB-lite"/>
    </source>
</evidence>
<feature type="region of interest" description="Disordered" evidence="6">
    <location>
        <begin position="15"/>
        <end position="36"/>
    </location>
</feature>
<dbReference type="Pfam" id="PF07690">
    <property type="entry name" value="MFS_1"/>
    <property type="match status" value="1"/>
</dbReference>
<dbReference type="GO" id="GO:0022857">
    <property type="term" value="F:transmembrane transporter activity"/>
    <property type="evidence" value="ECO:0007669"/>
    <property type="project" value="InterPro"/>
</dbReference>
<keyword evidence="9" id="KW-1185">Reference proteome</keyword>
<gene>
    <name evidence="8" type="ORF">DAEQUDRAFT_680964</name>
</gene>
<sequence>MASLTESIKGEEGGTDAVKYVKDRREKEEGGEKVGPFTLTPKQEKKMWHKVDMHILPILTVMYLCSFMDRGNAKLQGLASQLNLTGHRYNIALVLSHLRNSILALILPWQIVWGITITILLAHRYPQLVGLHILLGVAEAGLFPGVIYYMTLWYPRYMIQYRIAVFEGGATLAGAFSGLFAYGISFMSGTAGLLGWSWIFILEGILTVVVGVVACIILDDFPDTAKFLTEEERAFLVWKKSRSLAAKISATGESDKDSSEYDNSSVGEEERFEMRHLIAELTDFHGQVWMIMVVHFSVITPLYGISLFLPFGYNIVVSQLLMVPPYICGVITLIVFAISSDRLKIRSPFIFAALLMCLAGYAINISDAARGVKYFGTFLCVSGAYAAVPGDFTWLGNNLAGQYKHAIGLGLLSGLGNFPAVIVSNIYLSQDAPHYRFGHKVEIIMVGTRLVFLPLIALAYRRVNKWRDVEQRELEKRGIQYTVEELQRMGDRAPDFRYTL</sequence>
<dbReference type="PANTHER" id="PTHR43791:SF18">
    <property type="entry name" value="NICOTINIC ACID TRANSPORTER TNA1, PUTATIVE (AFU_ORTHOLOGUE AFUA_3G03820)-RELATED"/>
    <property type="match status" value="1"/>
</dbReference>
<feature type="transmembrane region" description="Helical" evidence="7">
    <location>
        <begin position="407"/>
        <end position="428"/>
    </location>
</feature>
<feature type="transmembrane region" description="Helical" evidence="7">
    <location>
        <begin position="129"/>
        <end position="151"/>
    </location>
</feature>